<dbReference type="EMBL" id="CP119894">
    <property type="protein sequence ID" value="WFD27113.1"/>
    <property type="molecule type" value="Genomic_DNA"/>
</dbReference>
<dbReference type="Pfam" id="PF12937">
    <property type="entry name" value="F-box-like"/>
    <property type="match status" value="1"/>
</dbReference>
<dbReference type="SMART" id="SM00256">
    <property type="entry name" value="FBOX"/>
    <property type="match status" value="1"/>
</dbReference>
<dbReference type="InterPro" id="IPR036047">
    <property type="entry name" value="F-box-like_dom_sf"/>
</dbReference>
<dbReference type="InterPro" id="IPR032675">
    <property type="entry name" value="LRR_dom_sf"/>
</dbReference>
<dbReference type="Proteomes" id="UP001213623">
    <property type="component" value="Chromosome 3"/>
</dbReference>
<dbReference type="Gene3D" id="3.80.10.10">
    <property type="entry name" value="Ribonuclease Inhibitor"/>
    <property type="match status" value="1"/>
</dbReference>
<dbReference type="InterPro" id="IPR011990">
    <property type="entry name" value="TPR-like_helical_dom_sf"/>
</dbReference>
<dbReference type="AlphaFoldDB" id="A0AAF0J3Q6"/>
<evidence type="ECO:0000259" key="1">
    <source>
        <dbReference type="PROSITE" id="PS50181"/>
    </source>
</evidence>
<feature type="domain" description="F-box" evidence="1">
    <location>
        <begin position="108"/>
        <end position="155"/>
    </location>
</feature>
<evidence type="ECO:0000313" key="3">
    <source>
        <dbReference type="Proteomes" id="UP001213623"/>
    </source>
</evidence>
<organism evidence="2 3">
    <name type="scientific">Malassezia nana</name>
    <dbReference type="NCBI Taxonomy" id="180528"/>
    <lineage>
        <taxon>Eukaryota</taxon>
        <taxon>Fungi</taxon>
        <taxon>Dikarya</taxon>
        <taxon>Basidiomycota</taxon>
        <taxon>Ustilaginomycotina</taxon>
        <taxon>Malasseziomycetes</taxon>
        <taxon>Malasseziales</taxon>
        <taxon>Malasseziaceae</taxon>
        <taxon>Malassezia</taxon>
    </lineage>
</organism>
<dbReference type="PROSITE" id="PS50181">
    <property type="entry name" value="FBOX"/>
    <property type="match status" value="1"/>
</dbReference>
<dbReference type="CDD" id="cd09917">
    <property type="entry name" value="F-box_SF"/>
    <property type="match status" value="1"/>
</dbReference>
<name>A0AAF0J3Q6_9BASI</name>
<sequence>MTRIEAQLQQLTEELSVCTRDTARARLYLKRAYVYVHAKDVPHALRDVRDALRHASSHPTLLVRAARILLDSQLYDKAKRVLDAAEHRAPSASDKALILTLRAKLARPSPATSLPVEVLVHILGHLPPSSLPMCMLVCRAWHAIMIQYRPLWHTVAVRAPVASEAHAVRAQYEAAARYLRRGLRHVRNVCLRAPLTDHRRVWSLVAPLRLTTLDIACDSGQAPAWFAWACAHATLESLTLRATSPKSRTNHPWLAPPLTVRRADARFAHLALHGTPPLAADAQTLSVCAQLQSFVYDAGDSLHALQNVQPRCAPALQTLWLHAQHTLTAVELRGAAWWVGAGPLPLPPHASLRSLERLCAPLACLGAHAELPVALRVWETTLPAEPELGDRAVALAAQCAHTLHTCTLHVSHLASTSLAERLLAASTALTSLYVVVDEAVAPGPLVETYAAAQQCALTPATVLRLLTPGCWTPRVLCPQLHTLGLVHDTTVRGRELMDMVGIRSLMAQGHTCTAAWAAHTGRSAPPVPSLDEEPACKPLASLDIDTCLELAAPAVSFVQAHVKEVHWSPMSVERARLVARLRHEPRGWRARAGS</sequence>
<proteinExistence type="predicted"/>
<dbReference type="SUPFAM" id="SSF81383">
    <property type="entry name" value="F-box domain"/>
    <property type="match status" value="1"/>
</dbReference>
<reference evidence="2" key="1">
    <citation type="submission" date="2023-03" db="EMBL/GenBank/DDBJ databases">
        <title>Mating type loci evolution in Malassezia.</title>
        <authorList>
            <person name="Coelho M.A."/>
        </authorList>
    </citation>
    <scope>NUCLEOTIDE SEQUENCE</scope>
    <source>
        <strain evidence="2">CBS 9557</strain>
    </source>
</reference>
<protein>
    <recommendedName>
        <fullName evidence="1">F-box domain-containing protein</fullName>
    </recommendedName>
</protein>
<dbReference type="SUPFAM" id="SSF48452">
    <property type="entry name" value="TPR-like"/>
    <property type="match status" value="1"/>
</dbReference>
<evidence type="ECO:0000313" key="2">
    <source>
        <dbReference type="EMBL" id="WFD27113.1"/>
    </source>
</evidence>
<gene>
    <name evidence="2" type="ORF">MNAN1_002109</name>
</gene>
<dbReference type="InterPro" id="IPR001810">
    <property type="entry name" value="F-box_dom"/>
</dbReference>
<accession>A0AAF0J3Q6</accession>
<dbReference type="Gene3D" id="1.25.40.10">
    <property type="entry name" value="Tetratricopeptide repeat domain"/>
    <property type="match status" value="1"/>
</dbReference>
<keyword evidence="3" id="KW-1185">Reference proteome</keyword>